<keyword evidence="3" id="KW-1185">Reference proteome</keyword>
<evidence type="ECO:0000313" key="3">
    <source>
        <dbReference type="Proteomes" id="UP000546200"/>
    </source>
</evidence>
<dbReference type="GO" id="GO:0016788">
    <property type="term" value="F:hydrolase activity, acting on ester bonds"/>
    <property type="evidence" value="ECO:0007669"/>
    <property type="project" value="UniProtKB-ARBA"/>
</dbReference>
<dbReference type="Gene3D" id="3.40.50.1110">
    <property type="entry name" value="SGNH hydrolase"/>
    <property type="match status" value="1"/>
</dbReference>
<proteinExistence type="predicted"/>
<organism evidence="2 3">
    <name type="scientific">Sphingomonas aerophila</name>
    <dbReference type="NCBI Taxonomy" id="1344948"/>
    <lineage>
        <taxon>Bacteria</taxon>
        <taxon>Pseudomonadati</taxon>
        <taxon>Pseudomonadota</taxon>
        <taxon>Alphaproteobacteria</taxon>
        <taxon>Sphingomonadales</taxon>
        <taxon>Sphingomonadaceae</taxon>
        <taxon>Sphingomonas</taxon>
    </lineage>
</organism>
<gene>
    <name evidence="2" type="ORF">FHS94_002017</name>
</gene>
<keyword evidence="1" id="KW-0732">Signal</keyword>
<name>A0A7W9EUG8_9SPHN</name>
<dbReference type="Proteomes" id="UP000546200">
    <property type="component" value="Unassembled WGS sequence"/>
</dbReference>
<reference evidence="2 3" key="1">
    <citation type="submission" date="2020-08" db="EMBL/GenBank/DDBJ databases">
        <title>Genomic Encyclopedia of Type Strains, Phase IV (KMG-IV): sequencing the most valuable type-strain genomes for metagenomic binning, comparative biology and taxonomic classification.</title>
        <authorList>
            <person name="Goeker M."/>
        </authorList>
    </citation>
    <scope>NUCLEOTIDE SEQUENCE [LARGE SCALE GENOMIC DNA]</scope>
    <source>
        <strain evidence="2 3">DSM 100044</strain>
    </source>
</reference>
<sequence length="303" mass="32344">MIGRILAGMAALIATTAPAQQRAVAAPPASTGAPRSILFVGNSFTQGASSPVRNWHAATVTDLNGAGYGGVPALFKQFTLQAGLNYAVSLETQGGKTLGFHYDQRRRLIDRAWDVVVLQEYSTLDPDRAGDPTNYLRDAGRLAALVRARNPAVQTWLMATWTRADQTYKPGGRWFGQPVTRMAVDLRAAADRAVATTSGIAGVLPVGQAWNRAFAAGLADPNPYDGKAFGQVDLWAHDQYHASAYGYYLEALVVFGRVTGIDPLVLGRSERAADELGISADQAAALQQVAHDQLAAEAPIRAR</sequence>
<feature type="signal peptide" evidence="1">
    <location>
        <begin position="1"/>
        <end position="19"/>
    </location>
</feature>
<evidence type="ECO:0000256" key="1">
    <source>
        <dbReference type="SAM" id="SignalP"/>
    </source>
</evidence>
<protein>
    <recommendedName>
        <fullName evidence="4">PEP-CTERM sorting domain-containing protein</fullName>
    </recommendedName>
</protein>
<dbReference type="InterPro" id="IPR036514">
    <property type="entry name" value="SGNH_hydro_sf"/>
</dbReference>
<evidence type="ECO:0000313" key="2">
    <source>
        <dbReference type="EMBL" id="MBB5715176.1"/>
    </source>
</evidence>
<evidence type="ECO:0008006" key="4">
    <source>
        <dbReference type="Google" id="ProtNLM"/>
    </source>
</evidence>
<dbReference type="AlphaFoldDB" id="A0A7W9EUG8"/>
<dbReference type="EMBL" id="JACIJK010000005">
    <property type="protein sequence ID" value="MBB5715176.1"/>
    <property type="molecule type" value="Genomic_DNA"/>
</dbReference>
<accession>A0A7W9EUG8</accession>
<feature type="chain" id="PRO_5030692553" description="PEP-CTERM sorting domain-containing protein" evidence="1">
    <location>
        <begin position="20"/>
        <end position="303"/>
    </location>
</feature>
<dbReference type="SUPFAM" id="SSF52266">
    <property type="entry name" value="SGNH hydrolase"/>
    <property type="match status" value="1"/>
</dbReference>
<comment type="caution">
    <text evidence="2">The sequence shown here is derived from an EMBL/GenBank/DDBJ whole genome shotgun (WGS) entry which is preliminary data.</text>
</comment>
<dbReference type="RefSeq" id="WP_184057205.1">
    <property type="nucleotide sequence ID" value="NZ_JACIJK010000005.1"/>
</dbReference>